<dbReference type="InterPro" id="IPR015947">
    <property type="entry name" value="PUA-like_sf"/>
</dbReference>
<evidence type="ECO:0000313" key="7">
    <source>
        <dbReference type="Proteomes" id="UP001153555"/>
    </source>
</evidence>
<dbReference type="InterPro" id="IPR051357">
    <property type="entry name" value="H3K9_HMTase_SUVAR3-9"/>
</dbReference>
<dbReference type="OrthoDB" id="5792673at2759"/>
<dbReference type="GO" id="GO:0005694">
    <property type="term" value="C:chromosome"/>
    <property type="evidence" value="ECO:0007669"/>
    <property type="project" value="UniProtKB-SubCell"/>
</dbReference>
<dbReference type="Gene3D" id="2.170.270.10">
    <property type="entry name" value="SET domain"/>
    <property type="match status" value="1"/>
</dbReference>
<feature type="compositionally biased region" description="Low complexity" evidence="4">
    <location>
        <begin position="514"/>
        <end position="527"/>
    </location>
</feature>
<evidence type="ECO:0000259" key="5">
    <source>
        <dbReference type="PROSITE" id="PS51015"/>
    </source>
</evidence>
<evidence type="ECO:0000256" key="1">
    <source>
        <dbReference type="ARBA" id="ARBA00004286"/>
    </source>
</evidence>
<dbReference type="Proteomes" id="UP001153555">
    <property type="component" value="Unassembled WGS sequence"/>
</dbReference>
<sequence length="924" mass="101868">MVSISNGDLGEVSNKRPLENGCIPKYKPRRVSAVRDFPPQCGRNPMPVNMKPEEIRGSEAVPVMASTLERPRMAEIIGSRAVGNSEAIKTESNEVNTAEMPKLETGCETKIDTDIHGDLNSSGVKNSNNMVECESHEAFNVFVDVNMIESLDELVGKITSSADVDEKLSTRPPGFQLRNEVNNPIEVEMPQSMDLFVGNVTTTTIEEMEGFANADEKLITYGKRDEVNTLDGMKTDSPNKETEATCQATLNESNKVEILTLVKKSGMEEAKYPSDPSVRGKDKYRRRSVSAVRDFPPYCGRNFSLPTEKCYPDGVEKLKVASQEVPSETVPQDATIKPITPTSQAKCLSGLQNNRVGKGSAALNDGGAEGWPTGSGETNRTLQQSIIRETEMNDAWAQDEDMREITNPVSAECAGKIVVYSPGKRASSSENNEDRKTIYALMAKRDENIEPSHSASSSDDEDNRKIIYALMAKPNCPWRKEKTPLSINHGLKMSGGRNKKVSSSLRHKSKAVAKKSIQSVKSSVPPSKKLKKVRMSNDDGDDGSLEEALLPAGGEGRKGKFPTKTRKQQDLEVTLPPFGPNTSGHGDARNKVRNTLRLFNAICRKLLQKEEANSSLEEDEGKPVKNVRRIDLFAAKAIKEKGEEVNTGKQILGEVPGVIVGDEFQYRVELAVVGIHRLYQAGIDSMKLNNGLLVATSIVSSGAYSDDLENADVLIYSGQGGNVVGKQKQQPQDQKLERGNLALKNSIDAKTPVRVVRGWRDKAVDPLEPKPKLVTTYVYDGLYTVERYWTETGPHGKQVFMFELRRNPGQPELAWKQLKKTNNARFRPGVCVKDISDGKEPFCIPAVNTINDEKPPSFEYVRKMMYPEWHNAVAPPGCDCAGRCSDSRKCRCAVRNGGQIPYNRNGALVETKLLVFGIPMAILR</sequence>
<feature type="domain" description="YDG" evidence="5">
    <location>
        <begin position="653"/>
        <end position="806"/>
    </location>
</feature>
<proteinExistence type="predicted"/>
<feature type="region of interest" description="Disordered" evidence="4">
    <location>
        <begin position="487"/>
        <end position="565"/>
    </location>
</feature>
<feature type="region of interest" description="Disordered" evidence="4">
    <location>
        <begin position="1"/>
        <end position="20"/>
    </location>
</feature>
<comment type="subcellular location">
    <subcellularLocation>
        <location evidence="1">Chromosome</location>
    </subcellularLocation>
    <subcellularLocation>
        <location evidence="3">Nucleus</location>
    </subcellularLocation>
</comment>
<dbReference type="InterPro" id="IPR036987">
    <property type="entry name" value="SRA-YDG_sf"/>
</dbReference>
<feature type="compositionally biased region" description="Basic residues" evidence="4">
    <location>
        <begin position="497"/>
        <end position="513"/>
    </location>
</feature>
<dbReference type="GO" id="GO:0005634">
    <property type="term" value="C:nucleus"/>
    <property type="evidence" value="ECO:0007669"/>
    <property type="project" value="UniProtKB-SubCell"/>
</dbReference>
<dbReference type="SMART" id="SM00466">
    <property type="entry name" value="SRA"/>
    <property type="match status" value="1"/>
</dbReference>
<organism evidence="6 7">
    <name type="scientific">Striga hermonthica</name>
    <name type="common">Purple witchweed</name>
    <name type="synonym">Buchnera hermonthica</name>
    <dbReference type="NCBI Taxonomy" id="68872"/>
    <lineage>
        <taxon>Eukaryota</taxon>
        <taxon>Viridiplantae</taxon>
        <taxon>Streptophyta</taxon>
        <taxon>Embryophyta</taxon>
        <taxon>Tracheophyta</taxon>
        <taxon>Spermatophyta</taxon>
        <taxon>Magnoliopsida</taxon>
        <taxon>eudicotyledons</taxon>
        <taxon>Gunneridae</taxon>
        <taxon>Pentapetalae</taxon>
        <taxon>asterids</taxon>
        <taxon>lamiids</taxon>
        <taxon>Lamiales</taxon>
        <taxon>Orobanchaceae</taxon>
        <taxon>Buchnereae</taxon>
        <taxon>Striga</taxon>
    </lineage>
</organism>
<dbReference type="SUPFAM" id="SSF82199">
    <property type="entry name" value="SET domain"/>
    <property type="match status" value="1"/>
</dbReference>
<dbReference type="AlphaFoldDB" id="A0A9N7MLF7"/>
<name>A0A9N7MLF7_STRHE</name>
<dbReference type="GO" id="GO:0003690">
    <property type="term" value="F:double-stranded DNA binding"/>
    <property type="evidence" value="ECO:0007669"/>
    <property type="project" value="TreeGrafter"/>
</dbReference>
<evidence type="ECO:0000256" key="4">
    <source>
        <dbReference type="SAM" id="MobiDB-lite"/>
    </source>
</evidence>
<evidence type="ECO:0000256" key="2">
    <source>
        <dbReference type="ARBA" id="ARBA00023242"/>
    </source>
</evidence>
<dbReference type="PROSITE" id="PS51015">
    <property type="entry name" value="YDG"/>
    <property type="match status" value="1"/>
</dbReference>
<dbReference type="GO" id="GO:0008270">
    <property type="term" value="F:zinc ion binding"/>
    <property type="evidence" value="ECO:0007669"/>
    <property type="project" value="InterPro"/>
</dbReference>
<keyword evidence="7" id="KW-1185">Reference proteome</keyword>
<reference evidence="6" key="1">
    <citation type="submission" date="2019-12" db="EMBL/GenBank/DDBJ databases">
        <authorList>
            <person name="Scholes J."/>
        </authorList>
    </citation>
    <scope>NUCLEOTIDE SEQUENCE</scope>
</reference>
<dbReference type="InterPro" id="IPR046341">
    <property type="entry name" value="SET_dom_sf"/>
</dbReference>
<dbReference type="EMBL" id="CACSLK010006441">
    <property type="protein sequence ID" value="CAA0810602.1"/>
    <property type="molecule type" value="Genomic_DNA"/>
</dbReference>
<dbReference type="PANTHER" id="PTHR45660:SF46">
    <property type="entry name" value="HISTONE-LYSINE N-METHYLTRANSFERASE, H3 LYSINE-9 SPECIFIC SUVH6"/>
    <property type="match status" value="1"/>
</dbReference>
<dbReference type="Pfam" id="PF02182">
    <property type="entry name" value="SAD_SRA"/>
    <property type="match status" value="1"/>
</dbReference>
<dbReference type="Gene3D" id="2.30.280.10">
    <property type="entry name" value="SRA-YDG"/>
    <property type="match status" value="1"/>
</dbReference>
<dbReference type="SMART" id="SM00468">
    <property type="entry name" value="PreSET"/>
    <property type="match status" value="1"/>
</dbReference>
<dbReference type="GO" id="GO:0042054">
    <property type="term" value="F:histone methyltransferase activity"/>
    <property type="evidence" value="ECO:0007669"/>
    <property type="project" value="InterPro"/>
</dbReference>
<protein>
    <submittedName>
        <fullName evidence="6">Histone-lysine N-methyltransferase- H3 lysine-9 specific SUVH5</fullName>
    </submittedName>
</protein>
<gene>
    <name evidence="6" type="ORF">SHERM_12150</name>
</gene>
<accession>A0A9N7MLF7</accession>
<evidence type="ECO:0000313" key="6">
    <source>
        <dbReference type="EMBL" id="CAA0810602.1"/>
    </source>
</evidence>
<dbReference type="SUPFAM" id="SSF88697">
    <property type="entry name" value="PUA domain-like"/>
    <property type="match status" value="1"/>
</dbReference>
<dbReference type="InterPro" id="IPR007728">
    <property type="entry name" value="Pre-SET_dom"/>
</dbReference>
<dbReference type="Pfam" id="PF05033">
    <property type="entry name" value="Pre-SET"/>
    <property type="match status" value="1"/>
</dbReference>
<comment type="caution">
    <text evidence="6">The sequence shown here is derived from an EMBL/GenBank/DDBJ whole genome shotgun (WGS) entry which is preliminary data.</text>
</comment>
<keyword evidence="2 3" id="KW-0539">Nucleus</keyword>
<evidence type="ECO:0000256" key="3">
    <source>
        <dbReference type="PROSITE-ProRule" id="PRU00358"/>
    </source>
</evidence>
<dbReference type="PANTHER" id="PTHR45660">
    <property type="entry name" value="HISTONE-LYSINE N-METHYLTRANSFERASE SETMAR"/>
    <property type="match status" value="1"/>
</dbReference>
<dbReference type="InterPro" id="IPR003105">
    <property type="entry name" value="SRA_YDG"/>
</dbReference>